<dbReference type="RefSeq" id="WP_381019074.1">
    <property type="nucleotide sequence ID" value="NZ_JBHSNY010000003.1"/>
</dbReference>
<protein>
    <submittedName>
        <fullName evidence="2">Uncharacterized protein</fullName>
    </submittedName>
</protein>
<dbReference type="EMBL" id="JBHSNY010000003">
    <property type="protein sequence ID" value="MFC5633739.1"/>
    <property type="molecule type" value="Genomic_DNA"/>
</dbReference>
<evidence type="ECO:0000256" key="1">
    <source>
        <dbReference type="SAM" id="Phobius"/>
    </source>
</evidence>
<keyword evidence="1" id="KW-1133">Transmembrane helix</keyword>
<proteinExistence type="predicted"/>
<name>A0ABW0ULA1_9ACTN</name>
<evidence type="ECO:0000313" key="3">
    <source>
        <dbReference type="Proteomes" id="UP001596154"/>
    </source>
</evidence>
<feature type="transmembrane region" description="Helical" evidence="1">
    <location>
        <begin position="32"/>
        <end position="50"/>
    </location>
</feature>
<accession>A0ABW0ULA1</accession>
<reference evidence="3" key="1">
    <citation type="journal article" date="2019" name="Int. J. Syst. Evol. Microbiol.">
        <title>The Global Catalogue of Microorganisms (GCM) 10K type strain sequencing project: providing services to taxonomists for standard genome sequencing and annotation.</title>
        <authorList>
            <consortium name="The Broad Institute Genomics Platform"/>
            <consortium name="The Broad Institute Genome Sequencing Center for Infectious Disease"/>
            <person name="Wu L."/>
            <person name="Ma J."/>
        </authorList>
    </citation>
    <scope>NUCLEOTIDE SEQUENCE [LARGE SCALE GENOMIC DNA]</scope>
    <source>
        <strain evidence="3">CGMCC 4.7248</strain>
    </source>
</reference>
<gene>
    <name evidence="2" type="ORF">ACFPZJ_08025</name>
</gene>
<comment type="caution">
    <text evidence="2">The sequence shown here is derived from an EMBL/GenBank/DDBJ whole genome shotgun (WGS) entry which is preliminary data.</text>
</comment>
<keyword evidence="1" id="KW-0472">Membrane</keyword>
<sequence length="111" mass="12147">MNRSARALCWAYLLADLLAARCAINAARNGAPWYAAGLFAVSLLLLVALAREYVAADERRAAAVRAERAARLRARQAEAALDWDSLCCLIGFESRGDLHDPDRCTRKDQAA</sequence>
<keyword evidence="3" id="KW-1185">Reference proteome</keyword>
<keyword evidence="1" id="KW-0812">Transmembrane</keyword>
<dbReference type="Proteomes" id="UP001596154">
    <property type="component" value="Unassembled WGS sequence"/>
</dbReference>
<organism evidence="2 3">
    <name type="scientific">Streptomyces bullii</name>
    <dbReference type="NCBI Taxonomy" id="349910"/>
    <lineage>
        <taxon>Bacteria</taxon>
        <taxon>Bacillati</taxon>
        <taxon>Actinomycetota</taxon>
        <taxon>Actinomycetes</taxon>
        <taxon>Kitasatosporales</taxon>
        <taxon>Streptomycetaceae</taxon>
        <taxon>Streptomyces</taxon>
    </lineage>
</organism>
<evidence type="ECO:0000313" key="2">
    <source>
        <dbReference type="EMBL" id="MFC5633739.1"/>
    </source>
</evidence>